<feature type="transmembrane region" description="Helical" evidence="1">
    <location>
        <begin position="21"/>
        <end position="41"/>
    </location>
</feature>
<sequence length="186" mass="20817">MIKFPSIFKRLRRFRRREGGTATMEFAIFFPVFFAIFLSGFELSFVMIRQMWLERALDMTVRDLRLGTWPNVSQDVLKADICDGMGNLVQNCDSELMLELRTVDRVSWVTPNPAATCVDRGEDVQPVTSFEPGTENEMVLIRACILMDPIFPGTALALILEQNRGDGVALVATSGFVNEPGTGTES</sequence>
<evidence type="ECO:0000256" key="1">
    <source>
        <dbReference type="SAM" id="Phobius"/>
    </source>
</evidence>
<dbReference type="InterPro" id="IPR012495">
    <property type="entry name" value="TadE-like_dom"/>
</dbReference>
<dbReference type="Proteomes" id="UP000026249">
    <property type="component" value="Unassembled WGS sequence"/>
</dbReference>
<keyword evidence="1" id="KW-1133">Transmembrane helix</keyword>
<reference evidence="3 4" key="1">
    <citation type="submission" date="2014-03" db="EMBL/GenBank/DDBJ databases">
        <title>Draft Genome Sequence of Actibacterium mucosum KCTC 23349, a Marine Alphaproteobacterium with Complex Ionic Requirements Isolated from Mediterranean Seawater at Malvarrosa Beach, Valencia, Spain.</title>
        <authorList>
            <person name="Arahal D.R."/>
            <person name="Shao Z."/>
            <person name="Lai Q."/>
            <person name="Pujalte M.J."/>
        </authorList>
    </citation>
    <scope>NUCLEOTIDE SEQUENCE [LARGE SCALE GENOMIC DNA]</scope>
    <source>
        <strain evidence="3 4">KCTC 23349</strain>
    </source>
</reference>
<dbReference type="Pfam" id="PF07811">
    <property type="entry name" value="TadE"/>
    <property type="match status" value="1"/>
</dbReference>
<accession>A0A037ZGQ6</accession>
<keyword evidence="4" id="KW-1185">Reference proteome</keyword>
<dbReference type="RefSeq" id="WP_035259028.1">
    <property type="nucleotide sequence ID" value="NZ_JFKE01000004.1"/>
</dbReference>
<feature type="domain" description="TadE-like" evidence="2">
    <location>
        <begin position="20"/>
        <end position="62"/>
    </location>
</feature>
<organism evidence="3 4">
    <name type="scientific">Actibacterium mucosum KCTC 23349</name>
    <dbReference type="NCBI Taxonomy" id="1454373"/>
    <lineage>
        <taxon>Bacteria</taxon>
        <taxon>Pseudomonadati</taxon>
        <taxon>Pseudomonadota</taxon>
        <taxon>Alphaproteobacteria</taxon>
        <taxon>Rhodobacterales</taxon>
        <taxon>Roseobacteraceae</taxon>
        <taxon>Actibacterium</taxon>
    </lineage>
</organism>
<proteinExistence type="predicted"/>
<gene>
    <name evidence="3" type="ORF">ACMU_11485</name>
</gene>
<dbReference type="STRING" id="1454373.ACMU_11485"/>
<name>A0A037ZGQ6_9RHOB</name>
<keyword evidence="1" id="KW-0472">Membrane</keyword>
<evidence type="ECO:0000313" key="4">
    <source>
        <dbReference type="Proteomes" id="UP000026249"/>
    </source>
</evidence>
<comment type="caution">
    <text evidence="3">The sequence shown here is derived from an EMBL/GenBank/DDBJ whole genome shotgun (WGS) entry which is preliminary data.</text>
</comment>
<dbReference type="EMBL" id="JFKE01000004">
    <property type="protein sequence ID" value="KAJ55313.1"/>
    <property type="molecule type" value="Genomic_DNA"/>
</dbReference>
<evidence type="ECO:0000259" key="2">
    <source>
        <dbReference type="Pfam" id="PF07811"/>
    </source>
</evidence>
<protein>
    <recommendedName>
        <fullName evidence="2">TadE-like domain-containing protein</fullName>
    </recommendedName>
</protein>
<keyword evidence="1" id="KW-0812">Transmembrane</keyword>
<dbReference type="OrthoDB" id="7907064at2"/>
<evidence type="ECO:0000313" key="3">
    <source>
        <dbReference type="EMBL" id="KAJ55313.1"/>
    </source>
</evidence>
<dbReference type="AlphaFoldDB" id="A0A037ZGQ6"/>